<gene>
    <name evidence="1" type="ORF">J0J69_11665</name>
    <name evidence="2" type="ORF">J0J70_02260</name>
</gene>
<name>A0A9Q9CHX4_9FIRM</name>
<evidence type="ECO:0000313" key="3">
    <source>
        <dbReference type="Proteomes" id="UP001058016"/>
    </source>
</evidence>
<reference evidence="2 3" key="1">
    <citation type="submission" date="2021-03" db="EMBL/GenBank/DDBJ databases">
        <title>Comparative Genomics and Metabolomics in the genus Turicibacter.</title>
        <authorList>
            <person name="Maki J."/>
            <person name="Looft T."/>
        </authorList>
    </citation>
    <scope>NUCLEOTIDE SEQUENCE</scope>
    <source>
        <strain evidence="2">ISU324</strain>
        <strain evidence="1 3">MMM721</strain>
    </source>
</reference>
<accession>A0A9Q9CHX4</accession>
<evidence type="ECO:0000313" key="1">
    <source>
        <dbReference type="EMBL" id="UUF05698.1"/>
    </source>
</evidence>
<protein>
    <recommendedName>
        <fullName evidence="5">Flavodoxin-like fold domain-containing protein</fullName>
    </recommendedName>
</protein>
<evidence type="ECO:0008006" key="5">
    <source>
        <dbReference type="Google" id="ProtNLM"/>
    </source>
</evidence>
<proteinExistence type="predicted"/>
<sequence>MGKVIIINGSPRATKSNSKRYGDIFRCFYKGDTDTFNITKNNHNDICSKIEEYSDILFIFPLYADGIPVTLLNFLKFLEQNPPKNKPNINIMINCGFIEPSQNEVCIDMIRLFCKQNRYTFGSVLSIGSGEAILDTPFRFLVRWKIKRLSKSIYNNRFESLNITMPISKKLFIKASTNYWVDYGKRNGITKSEMETMKIE</sequence>
<dbReference type="Proteomes" id="UP001058016">
    <property type="component" value="Chromosome"/>
</dbReference>
<dbReference type="Proteomes" id="UP001058072">
    <property type="component" value="Chromosome"/>
</dbReference>
<dbReference type="EMBL" id="CP071250">
    <property type="protein sequence ID" value="UUF08853.1"/>
    <property type="molecule type" value="Genomic_DNA"/>
</dbReference>
<evidence type="ECO:0000313" key="2">
    <source>
        <dbReference type="EMBL" id="UUF08853.1"/>
    </source>
</evidence>
<organism evidence="2 4">
    <name type="scientific">Turicibacter bilis</name>
    <dbReference type="NCBI Taxonomy" id="2735723"/>
    <lineage>
        <taxon>Bacteria</taxon>
        <taxon>Bacillati</taxon>
        <taxon>Bacillota</taxon>
        <taxon>Erysipelotrichia</taxon>
        <taxon>Erysipelotrichales</taxon>
        <taxon>Turicibacteraceae</taxon>
        <taxon>Turicibacter</taxon>
    </lineage>
</organism>
<dbReference type="AlphaFoldDB" id="A0A9Q9CHX4"/>
<keyword evidence="3" id="KW-1185">Reference proteome</keyword>
<dbReference type="InterPro" id="IPR029039">
    <property type="entry name" value="Flavoprotein-like_sf"/>
</dbReference>
<dbReference type="GeneID" id="60058874"/>
<dbReference type="RefSeq" id="WP_132942843.1">
    <property type="nucleotide sequence ID" value="NZ_CP071249.1"/>
</dbReference>
<evidence type="ECO:0000313" key="4">
    <source>
        <dbReference type="Proteomes" id="UP001058072"/>
    </source>
</evidence>
<dbReference type="SUPFAM" id="SSF52218">
    <property type="entry name" value="Flavoproteins"/>
    <property type="match status" value="1"/>
</dbReference>
<dbReference type="EMBL" id="CP071249">
    <property type="protein sequence ID" value="UUF05698.1"/>
    <property type="molecule type" value="Genomic_DNA"/>
</dbReference>